<dbReference type="EMBL" id="CP090165">
    <property type="protein sequence ID" value="UJO15214.1"/>
    <property type="molecule type" value="Genomic_DNA"/>
</dbReference>
<dbReference type="GeneID" id="71987932"/>
<dbReference type="KEGG" id="ffu:CLAFUR5_08054"/>
<gene>
    <name evidence="2" type="ORF">CLAFUR5_08054</name>
</gene>
<keyword evidence="1" id="KW-0472">Membrane</keyword>
<name>A0A9Q8LD72_PASFU</name>
<feature type="transmembrane region" description="Helical" evidence="1">
    <location>
        <begin position="52"/>
        <end position="69"/>
    </location>
</feature>
<reference evidence="2" key="1">
    <citation type="submission" date="2021-12" db="EMBL/GenBank/DDBJ databases">
        <authorList>
            <person name="Zaccaron A."/>
            <person name="Stergiopoulos I."/>
        </authorList>
    </citation>
    <scope>NUCLEOTIDE SEQUENCE</scope>
    <source>
        <strain evidence="2">Race5_Kim</strain>
    </source>
</reference>
<protein>
    <submittedName>
        <fullName evidence="2">Uncharacterized protein</fullName>
    </submittedName>
</protein>
<dbReference type="AlphaFoldDB" id="A0A9Q8LD72"/>
<dbReference type="Proteomes" id="UP000756132">
    <property type="component" value="Chromosome 3"/>
</dbReference>
<feature type="transmembrane region" description="Helical" evidence="1">
    <location>
        <begin position="12"/>
        <end position="32"/>
    </location>
</feature>
<keyword evidence="3" id="KW-1185">Reference proteome</keyword>
<evidence type="ECO:0000313" key="2">
    <source>
        <dbReference type="EMBL" id="UJO15214.1"/>
    </source>
</evidence>
<accession>A0A9Q8LD72</accession>
<keyword evidence="1" id="KW-0812">Transmembrane</keyword>
<dbReference type="OrthoDB" id="3545927at2759"/>
<evidence type="ECO:0000313" key="3">
    <source>
        <dbReference type="Proteomes" id="UP000756132"/>
    </source>
</evidence>
<keyword evidence="1" id="KW-1133">Transmembrane helix</keyword>
<feature type="transmembrane region" description="Helical" evidence="1">
    <location>
        <begin position="76"/>
        <end position="97"/>
    </location>
</feature>
<sequence length="131" mass="13787">MSATNTLGLRRPATAPAIFTALYSALIVAIQVPALYTPASSQEMLGIPDATSARFIAFCLIAIKGYELIGALQDNWAVYWFAVVGRIGAASMMLSVGGGWAKTAPFDFGSAAVLAGCMWFSSRSGEKGERT</sequence>
<evidence type="ECO:0000256" key="1">
    <source>
        <dbReference type="SAM" id="Phobius"/>
    </source>
</evidence>
<organism evidence="2 3">
    <name type="scientific">Passalora fulva</name>
    <name type="common">Tomato leaf mold</name>
    <name type="synonym">Cladosporium fulvum</name>
    <dbReference type="NCBI Taxonomy" id="5499"/>
    <lineage>
        <taxon>Eukaryota</taxon>
        <taxon>Fungi</taxon>
        <taxon>Dikarya</taxon>
        <taxon>Ascomycota</taxon>
        <taxon>Pezizomycotina</taxon>
        <taxon>Dothideomycetes</taxon>
        <taxon>Dothideomycetidae</taxon>
        <taxon>Mycosphaerellales</taxon>
        <taxon>Mycosphaerellaceae</taxon>
        <taxon>Fulvia</taxon>
    </lineage>
</organism>
<proteinExistence type="predicted"/>
<dbReference type="RefSeq" id="XP_047759580.1">
    <property type="nucleotide sequence ID" value="XM_047907202.1"/>
</dbReference>
<dbReference type="OMA" id="ALQDNWA"/>
<reference evidence="2" key="2">
    <citation type="journal article" date="2022" name="Microb. Genom.">
        <title>A chromosome-scale genome assembly of the tomato pathogen Cladosporium fulvum reveals a compartmentalized genome architecture and the presence of a dispensable chromosome.</title>
        <authorList>
            <person name="Zaccaron A.Z."/>
            <person name="Chen L.H."/>
            <person name="Samaras A."/>
            <person name="Stergiopoulos I."/>
        </authorList>
    </citation>
    <scope>NUCLEOTIDE SEQUENCE</scope>
    <source>
        <strain evidence="2">Race5_Kim</strain>
    </source>
</reference>